<dbReference type="RefSeq" id="WP_138852770.1">
    <property type="nucleotide sequence ID" value="NZ_CP040710.1"/>
</dbReference>
<dbReference type="EMBL" id="CP040710">
    <property type="protein sequence ID" value="QCX00425.1"/>
    <property type="molecule type" value="Genomic_DNA"/>
</dbReference>
<evidence type="ECO:0000313" key="1">
    <source>
        <dbReference type="EMBL" id="QCX00425.1"/>
    </source>
</evidence>
<dbReference type="OrthoDB" id="959664at2"/>
<keyword evidence="2" id="KW-1185">Reference proteome</keyword>
<evidence type="ECO:0000313" key="2">
    <source>
        <dbReference type="Proteomes" id="UP000310017"/>
    </source>
</evidence>
<dbReference type="KEGG" id="asag:FGM00_09985"/>
<dbReference type="AlphaFoldDB" id="A0A5B7SP60"/>
<organism evidence="1 2">
    <name type="scientific">Aggregatimonas sangjinii</name>
    <dbReference type="NCBI Taxonomy" id="2583587"/>
    <lineage>
        <taxon>Bacteria</taxon>
        <taxon>Pseudomonadati</taxon>
        <taxon>Bacteroidota</taxon>
        <taxon>Flavobacteriia</taxon>
        <taxon>Flavobacteriales</taxon>
        <taxon>Flavobacteriaceae</taxon>
        <taxon>Aggregatimonas</taxon>
    </lineage>
</organism>
<gene>
    <name evidence="1" type="ORF">FGM00_09985</name>
</gene>
<proteinExistence type="predicted"/>
<dbReference type="Pfam" id="PF13376">
    <property type="entry name" value="OmdA"/>
    <property type="match status" value="1"/>
</dbReference>
<dbReference type="Proteomes" id="UP000310017">
    <property type="component" value="Chromosome"/>
</dbReference>
<sequence length="168" mass="19585">MEKKKNKLQSPIFEISITGSYYSLLLPLEIIQPFLEKNIKRVKAKAMFEGKELFFHAALQKRNGNYYMMFGKRYQKQLGIFPNDYFQLQFFEDDSKYGVEVPEELEAVFGSDHSALKIFEALTDGAKRGLIYAISRYATSQTRIDKSLVLCENLKRGVTDRRQMLKPF</sequence>
<accession>A0A5B7SP60</accession>
<protein>
    <recommendedName>
        <fullName evidence="3">DUF1905 domain-containing protein</fullName>
    </recommendedName>
</protein>
<reference evidence="1 2" key="1">
    <citation type="submission" date="2019-05" db="EMBL/GenBank/DDBJ databases">
        <title>Genome sequencing of F202Z8.</title>
        <authorList>
            <person name="Kwon Y.M."/>
        </authorList>
    </citation>
    <scope>NUCLEOTIDE SEQUENCE [LARGE SCALE GENOMIC DNA]</scope>
    <source>
        <strain evidence="1 2">F202Z8</strain>
    </source>
</reference>
<evidence type="ECO:0008006" key="3">
    <source>
        <dbReference type="Google" id="ProtNLM"/>
    </source>
</evidence>
<name>A0A5B7SP60_9FLAO</name>